<protein>
    <recommendedName>
        <fullName evidence="4">Right-handed parallel beta-helix repeat-containing protein</fullName>
    </recommendedName>
</protein>
<evidence type="ECO:0000313" key="3">
    <source>
        <dbReference type="Proteomes" id="UP001432059"/>
    </source>
</evidence>
<reference evidence="2" key="1">
    <citation type="submission" date="2023-10" db="EMBL/GenBank/DDBJ databases">
        <title>Characterization and whole genome sequencing of a novel strain of Bergeyella porcorum QD2021 isolated from pig.</title>
        <authorList>
            <person name="Liu G."/>
            <person name="Chen C."/>
            <person name="Han X."/>
        </authorList>
    </citation>
    <scope>NUCLEOTIDE SEQUENCE</scope>
    <source>
        <strain evidence="2">QD2021</strain>
    </source>
</reference>
<proteinExistence type="predicted"/>
<evidence type="ECO:0008006" key="4">
    <source>
        <dbReference type="Google" id="ProtNLM"/>
    </source>
</evidence>
<dbReference type="PROSITE" id="PS51257">
    <property type="entry name" value="PROKAR_LIPOPROTEIN"/>
    <property type="match status" value="1"/>
</dbReference>
<dbReference type="InterPro" id="IPR011050">
    <property type="entry name" value="Pectin_lyase_fold/virulence"/>
</dbReference>
<evidence type="ECO:0000256" key="1">
    <source>
        <dbReference type="SAM" id="SignalP"/>
    </source>
</evidence>
<evidence type="ECO:0000313" key="2">
    <source>
        <dbReference type="EMBL" id="WOC52571.1"/>
    </source>
</evidence>
<dbReference type="SUPFAM" id="SSF51126">
    <property type="entry name" value="Pectin lyase-like"/>
    <property type="match status" value="1"/>
</dbReference>
<feature type="signal peptide" evidence="1">
    <location>
        <begin position="1"/>
        <end position="20"/>
    </location>
</feature>
<sequence>MKIKPTLLFIFGIVALALVACHRDDISFDSPTQQLAFSKDTLVLDTVYNQVRSETYAVKVYNSEDKDIKIPRISLEGGTASPYRINIDGKSGTEFSNIPLRKKDSLYIFVEIAPIATATEAIAEDRILFSTQQHITLLSVVQDAEFFVQTSDHPNILTQNTTWDNRKAKIIYGDLTVTEGKSLTIEKGTKVYFAKNSGLKISKNSTLNISGSLGEEVILRGERNDPRYDTIPVNWNSIRLEDGAVANIQHAKIFGGTNGLELHNATATVKNTLIHTFQNFGIKAVASAIEAQNMVMNNCGEADLGIFKGGNIQLNKCTLANYWQMNGALPALALSASNEWTNPNGDKEYGALTLNVQNSILYTGRSNAIQLAPTTGQSFQYTFANLLFNMDSTAGFEFDGNANISNAIKNEDPLFINYYITKMNLRLKDNSPIKGKGIGAY</sequence>
<dbReference type="AlphaFoldDB" id="A0AAU0F3P6"/>
<keyword evidence="1" id="KW-0732">Signal</keyword>
<name>A0AAU0F3P6_9FLAO</name>
<keyword evidence="3" id="KW-1185">Reference proteome</keyword>
<gene>
    <name evidence="2" type="ORF">BPO_1924</name>
</gene>
<accession>A0AAU0F3P6</accession>
<dbReference type="Proteomes" id="UP001432059">
    <property type="component" value="Chromosome"/>
</dbReference>
<dbReference type="KEGG" id="bpor:BPO_1924"/>
<dbReference type="EMBL" id="CP136426">
    <property type="protein sequence ID" value="WOC52571.1"/>
    <property type="molecule type" value="Genomic_DNA"/>
</dbReference>
<feature type="chain" id="PRO_5043647569" description="Right-handed parallel beta-helix repeat-containing protein" evidence="1">
    <location>
        <begin position="21"/>
        <end position="441"/>
    </location>
</feature>
<organism evidence="2 3">
    <name type="scientific">Bergeyella porcorum</name>
    <dbReference type="NCBI Taxonomy" id="1735111"/>
    <lineage>
        <taxon>Bacteria</taxon>
        <taxon>Pseudomonadati</taxon>
        <taxon>Bacteroidota</taxon>
        <taxon>Flavobacteriia</taxon>
        <taxon>Flavobacteriales</taxon>
        <taxon>Weeksellaceae</taxon>
        <taxon>Bergeyella</taxon>
    </lineage>
</organism>